<organism evidence="2 3">
    <name type="scientific">Tripterygium wilfordii</name>
    <name type="common">Thunder God vine</name>
    <dbReference type="NCBI Taxonomy" id="458696"/>
    <lineage>
        <taxon>Eukaryota</taxon>
        <taxon>Viridiplantae</taxon>
        <taxon>Streptophyta</taxon>
        <taxon>Embryophyta</taxon>
        <taxon>Tracheophyta</taxon>
        <taxon>Spermatophyta</taxon>
        <taxon>Magnoliopsida</taxon>
        <taxon>eudicotyledons</taxon>
        <taxon>Gunneridae</taxon>
        <taxon>Pentapetalae</taxon>
        <taxon>rosids</taxon>
        <taxon>fabids</taxon>
        <taxon>Celastrales</taxon>
        <taxon>Celastraceae</taxon>
        <taxon>Tripterygium</taxon>
    </lineage>
</organism>
<comment type="caution">
    <text evidence="2">The sequence shown here is derived from an EMBL/GenBank/DDBJ whole genome shotgun (WGS) entry which is preliminary data.</text>
</comment>
<gene>
    <name evidence="2" type="ORF">HS088_TW07G00764</name>
</gene>
<dbReference type="Proteomes" id="UP000593562">
    <property type="component" value="Unassembled WGS sequence"/>
</dbReference>
<keyword evidence="2" id="KW-0808">Transferase</keyword>
<keyword evidence="1" id="KW-0472">Membrane</keyword>
<keyword evidence="3" id="KW-1185">Reference proteome</keyword>
<reference evidence="2 3" key="1">
    <citation type="journal article" date="2020" name="Nat. Commun.">
        <title>Genome of Tripterygium wilfordii and identification of cytochrome P450 involved in triptolide biosynthesis.</title>
        <authorList>
            <person name="Tu L."/>
            <person name="Su P."/>
            <person name="Zhang Z."/>
            <person name="Gao L."/>
            <person name="Wang J."/>
            <person name="Hu T."/>
            <person name="Zhou J."/>
            <person name="Zhang Y."/>
            <person name="Zhao Y."/>
            <person name="Liu Y."/>
            <person name="Song Y."/>
            <person name="Tong Y."/>
            <person name="Lu Y."/>
            <person name="Yang J."/>
            <person name="Xu C."/>
            <person name="Jia M."/>
            <person name="Peters R.J."/>
            <person name="Huang L."/>
            <person name="Gao W."/>
        </authorList>
    </citation>
    <scope>NUCLEOTIDE SEQUENCE [LARGE SCALE GENOMIC DNA]</scope>
    <source>
        <strain evidence="3">cv. XIE 37</strain>
        <tissue evidence="2">Leaf</tissue>
    </source>
</reference>
<keyword evidence="2" id="KW-0418">Kinase</keyword>
<protein>
    <submittedName>
        <fullName evidence="2">TSL-kinase interacting protein 1</fullName>
    </submittedName>
</protein>
<proteinExistence type="predicted"/>
<evidence type="ECO:0000313" key="2">
    <source>
        <dbReference type="EMBL" id="KAF5745182.1"/>
    </source>
</evidence>
<evidence type="ECO:0000256" key="1">
    <source>
        <dbReference type="SAM" id="Phobius"/>
    </source>
</evidence>
<accession>A0A7J7DFR7</accession>
<feature type="transmembrane region" description="Helical" evidence="1">
    <location>
        <begin position="50"/>
        <end position="71"/>
    </location>
</feature>
<keyword evidence="1" id="KW-0812">Transmembrane</keyword>
<dbReference type="GO" id="GO:0016301">
    <property type="term" value="F:kinase activity"/>
    <property type="evidence" value="ECO:0007669"/>
    <property type="project" value="UniProtKB-KW"/>
</dbReference>
<dbReference type="InParanoid" id="A0A7J7DFR7"/>
<dbReference type="EMBL" id="JAAARO010000007">
    <property type="protein sequence ID" value="KAF5745182.1"/>
    <property type="molecule type" value="Genomic_DNA"/>
</dbReference>
<name>A0A7J7DFR7_TRIWF</name>
<keyword evidence="1" id="KW-1133">Transmembrane helix</keyword>
<dbReference type="AlphaFoldDB" id="A0A7J7DFR7"/>
<sequence length="186" mass="21707">MFKGNGQTLLWRKARKEGWSRKRLRMERQYCISTFCHVDLQVAIQRDKLVFMQFTVIFSSSSFFKLWALSFPKRMVQKPKRPKICWTQTAIKPFDKRRQFLKVTDTTQTPDLYSGFVSLLSRFKVNVQSGLPEGHTNEKSEMDSLLSSRVCNDESSLGLSGIKWVLKSALKCPLLIYAETEKTYQF</sequence>
<evidence type="ECO:0000313" key="3">
    <source>
        <dbReference type="Proteomes" id="UP000593562"/>
    </source>
</evidence>